<proteinExistence type="predicted"/>
<dbReference type="OrthoDB" id="5880761at2759"/>
<gene>
    <name evidence="1" type="ORF">SVUK_LOCUS20600</name>
</gene>
<evidence type="ECO:0000313" key="1">
    <source>
        <dbReference type="EMBL" id="VDM85602.1"/>
    </source>
</evidence>
<evidence type="ECO:0000313" key="2">
    <source>
        <dbReference type="Proteomes" id="UP000270094"/>
    </source>
</evidence>
<accession>A0A3P7M2U2</accession>
<organism evidence="1 2">
    <name type="scientific">Strongylus vulgaris</name>
    <name type="common">Blood worm</name>
    <dbReference type="NCBI Taxonomy" id="40348"/>
    <lineage>
        <taxon>Eukaryota</taxon>
        <taxon>Metazoa</taxon>
        <taxon>Ecdysozoa</taxon>
        <taxon>Nematoda</taxon>
        <taxon>Chromadorea</taxon>
        <taxon>Rhabditida</taxon>
        <taxon>Rhabditina</taxon>
        <taxon>Rhabditomorpha</taxon>
        <taxon>Strongyloidea</taxon>
        <taxon>Strongylidae</taxon>
        <taxon>Strongylus</taxon>
    </lineage>
</organism>
<reference evidence="1 2" key="1">
    <citation type="submission" date="2018-11" db="EMBL/GenBank/DDBJ databases">
        <authorList>
            <consortium name="Pathogen Informatics"/>
        </authorList>
    </citation>
    <scope>NUCLEOTIDE SEQUENCE [LARGE SCALE GENOMIC DNA]</scope>
</reference>
<keyword evidence="2" id="KW-1185">Reference proteome</keyword>
<protein>
    <submittedName>
        <fullName evidence="1">Uncharacterized protein</fullName>
    </submittedName>
</protein>
<name>A0A3P7M2U2_STRVU</name>
<dbReference type="Proteomes" id="UP000270094">
    <property type="component" value="Unassembled WGS sequence"/>
</dbReference>
<dbReference type="AlphaFoldDB" id="A0A3P7M2U2"/>
<sequence length="119" mass="13025">MYFDEAPCMCPTDECPAVELHENLIKENCTPGAEEVLAKNDFLITGAAFSYFTLQTFAHQAVPKENTLFYSTKRMVLGRVVKCDHVETTVTTISTVTTTTDGNSTEVNETTSIASTSTT</sequence>
<dbReference type="EMBL" id="UYYB01142766">
    <property type="protein sequence ID" value="VDM85602.1"/>
    <property type="molecule type" value="Genomic_DNA"/>
</dbReference>